<feature type="transmembrane region" description="Helical" evidence="8">
    <location>
        <begin position="49"/>
        <end position="76"/>
    </location>
</feature>
<evidence type="ECO:0000256" key="3">
    <source>
        <dbReference type="ARBA" id="ARBA00022475"/>
    </source>
</evidence>
<keyword evidence="8" id="KW-0813">Transport</keyword>
<dbReference type="PROSITE" id="PS51465">
    <property type="entry name" value="KAZAL_2"/>
    <property type="match status" value="1"/>
</dbReference>
<keyword evidence="8" id="KW-0406">Ion transport</keyword>
<evidence type="ECO:0000256" key="8">
    <source>
        <dbReference type="RuleBase" id="RU362056"/>
    </source>
</evidence>
<sequence length="665" mass="73171">MTESSTLNNDEDKMTENSKFCNDGKTSNIETRLGIKTWRPECLQKFNSIGCFLVALSIFSFSQGVVVNGIVTASIASIEKEFGLNSKVMGIIVSGNDVSAVIAVGFVSFFGSTRNKPLILSIGAFITGIGALMFTLPKLIAGNYQPKNFEQIDLDICGLNKTLPRNCASQPDNNVNAVVFFIANFVMGAGTTPLYTLGPAYLDENVSPNKTPIYLGAWFAATTLGPGVGYIISSIFLRRYTNINQKTHLKVNDSEWVGAWWLGFLVMFGFLMISGFLLLFFPKKLPGGDKKREEAIKLGNLPQSDLSVKYTIKGFIIESFKMLRNKSFMLSVLGLTVKSLFGVSIGTFFSKLLILKFGIPPDKANMILGAVLAPTMIVGVMSGSLIMRKWKIKAAGKTSMQFCFIISIIGGLFSILFFIPGCRNTNLAGIIVPYPNQWLENSLSSPCNSNCSCSEIKYFPVCGSNGITYSSPCYAGCQIIKNNEGKVKYFQNCSCVLHGDILKNISRYIDQDYKYNSSTYATPGKCDRHCKNAFLFILSVIILIVLSFLSGTPHKIAVLRCVPDNQRAFALGMQFMIMRVISFLPGPIILGAVIDSQCITWSYSECGKKLECLDYNSDRLSFNLVVFGVATSVIGSILYILAWWFYPKLPSNSNVELSNINNEKS</sequence>
<dbReference type="GeneID" id="100205577"/>
<evidence type="ECO:0000256" key="5">
    <source>
        <dbReference type="ARBA" id="ARBA00022989"/>
    </source>
</evidence>
<evidence type="ECO:0000259" key="10">
    <source>
        <dbReference type="PROSITE" id="PS51465"/>
    </source>
</evidence>
<evidence type="ECO:0000256" key="1">
    <source>
        <dbReference type="ARBA" id="ARBA00004651"/>
    </source>
</evidence>
<dbReference type="SMART" id="SM00280">
    <property type="entry name" value="KAZAL"/>
    <property type="match status" value="1"/>
</dbReference>
<feature type="domain" description="Kazal-like" evidence="10">
    <location>
        <begin position="441"/>
        <end position="494"/>
    </location>
</feature>
<gene>
    <name evidence="12" type="primary">LOC100205577</name>
</gene>
<name>A0ABM4BGU3_HYDVU</name>
<keyword evidence="6 8" id="KW-0472">Membrane</keyword>
<feature type="transmembrane region" description="Helical" evidence="8">
    <location>
        <begin position="214"/>
        <end position="237"/>
    </location>
</feature>
<dbReference type="Pfam" id="PF03137">
    <property type="entry name" value="OATP"/>
    <property type="match status" value="1"/>
</dbReference>
<dbReference type="PANTHER" id="PTHR11388">
    <property type="entry name" value="ORGANIC ANION TRANSPORTER"/>
    <property type="match status" value="1"/>
</dbReference>
<dbReference type="InterPro" id="IPR036259">
    <property type="entry name" value="MFS_trans_sf"/>
</dbReference>
<feature type="transmembrane region" description="Helical" evidence="8">
    <location>
        <begin position="624"/>
        <end position="646"/>
    </location>
</feature>
<feature type="transmembrane region" description="Helical" evidence="8">
    <location>
        <begin position="178"/>
        <end position="202"/>
    </location>
</feature>
<feature type="transmembrane region" description="Helical" evidence="8">
    <location>
        <begin position="533"/>
        <end position="550"/>
    </location>
</feature>
<proteinExistence type="inferred from homology"/>
<dbReference type="CDD" id="cd17403">
    <property type="entry name" value="MFS_SLCO4_OATP4"/>
    <property type="match status" value="1"/>
</dbReference>
<feature type="region of interest" description="Disordered" evidence="9">
    <location>
        <begin position="1"/>
        <end position="21"/>
    </location>
</feature>
<keyword evidence="3" id="KW-1003">Cell membrane</keyword>
<comment type="subcellular location">
    <subcellularLocation>
        <location evidence="1 8">Cell membrane</location>
        <topology evidence="1 8">Multi-pass membrane protein</topology>
    </subcellularLocation>
</comment>
<dbReference type="InterPro" id="IPR036058">
    <property type="entry name" value="Kazal_dom_sf"/>
</dbReference>
<dbReference type="Proteomes" id="UP001652625">
    <property type="component" value="Chromosome 03"/>
</dbReference>
<dbReference type="InterPro" id="IPR002350">
    <property type="entry name" value="Kazal_dom"/>
</dbReference>
<feature type="transmembrane region" description="Helical" evidence="8">
    <location>
        <begin position="118"/>
        <end position="136"/>
    </location>
</feature>
<evidence type="ECO:0000313" key="11">
    <source>
        <dbReference type="Proteomes" id="UP001652625"/>
    </source>
</evidence>
<dbReference type="RefSeq" id="XP_065648193.1">
    <property type="nucleotide sequence ID" value="XM_065792121.1"/>
</dbReference>
<feature type="transmembrane region" description="Helical" evidence="8">
    <location>
        <begin position="88"/>
        <end position="111"/>
    </location>
</feature>
<protein>
    <recommendedName>
        <fullName evidence="8">Solute carrier organic anion transporter family member</fullName>
    </recommendedName>
</protein>
<keyword evidence="7" id="KW-1015">Disulfide bond</keyword>
<dbReference type="Gene3D" id="1.20.1250.20">
    <property type="entry name" value="MFS general substrate transporter like domains"/>
    <property type="match status" value="1"/>
</dbReference>
<feature type="transmembrane region" description="Helical" evidence="8">
    <location>
        <begin position="399"/>
        <end position="419"/>
    </location>
</feature>
<evidence type="ECO:0000256" key="2">
    <source>
        <dbReference type="ARBA" id="ARBA00009657"/>
    </source>
</evidence>
<keyword evidence="11" id="KW-1185">Reference proteome</keyword>
<dbReference type="InterPro" id="IPR004156">
    <property type="entry name" value="OATP"/>
</dbReference>
<feature type="transmembrane region" description="Helical" evidence="8">
    <location>
        <begin position="328"/>
        <end position="354"/>
    </location>
</feature>
<accession>A0ABM4BGU3</accession>
<dbReference type="Gene3D" id="3.30.60.30">
    <property type="match status" value="1"/>
</dbReference>
<dbReference type="SUPFAM" id="SSF103473">
    <property type="entry name" value="MFS general substrate transporter"/>
    <property type="match status" value="1"/>
</dbReference>
<dbReference type="PANTHER" id="PTHR11388:SF100">
    <property type="entry name" value="SOLUTE CARRIER ORGANIC ANION TRANSPORTER FAMILY MEMBER 4A1"/>
    <property type="match status" value="1"/>
</dbReference>
<evidence type="ECO:0000313" key="12">
    <source>
        <dbReference type="RefSeq" id="XP_065648193.1"/>
    </source>
</evidence>
<dbReference type="Pfam" id="PF07648">
    <property type="entry name" value="Kazal_2"/>
    <property type="match status" value="1"/>
</dbReference>
<dbReference type="NCBIfam" id="TIGR00805">
    <property type="entry name" value="oat"/>
    <property type="match status" value="1"/>
</dbReference>
<evidence type="ECO:0000256" key="4">
    <source>
        <dbReference type="ARBA" id="ARBA00022692"/>
    </source>
</evidence>
<reference evidence="12" key="1">
    <citation type="submission" date="2025-08" db="UniProtKB">
        <authorList>
            <consortium name="RefSeq"/>
        </authorList>
    </citation>
    <scope>IDENTIFICATION</scope>
</reference>
<feature type="transmembrane region" description="Helical" evidence="8">
    <location>
        <begin position="257"/>
        <end position="281"/>
    </location>
</feature>
<keyword evidence="5 8" id="KW-1133">Transmembrane helix</keyword>
<keyword evidence="4 8" id="KW-0812">Transmembrane</keyword>
<evidence type="ECO:0000256" key="7">
    <source>
        <dbReference type="ARBA" id="ARBA00023157"/>
    </source>
</evidence>
<evidence type="ECO:0000256" key="9">
    <source>
        <dbReference type="SAM" id="MobiDB-lite"/>
    </source>
</evidence>
<dbReference type="SUPFAM" id="SSF100895">
    <property type="entry name" value="Kazal-type serine protease inhibitors"/>
    <property type="match status" value="1"/>
</dbReference>
<evidence type="ECO:0000256" key="6">
    <source>
        <dbReference type="ARBA" id="ARBA00023136"/>
    </source>
</evidence>
<comment type="similarity">
    <text evidence="2 8">Belongs to the organo anion transporter (TC 2.A.60) family.</text>
</comment>
<feature type="transmembrane region" description="Helical" evidence="8">
    <location>
        <begin position="366"/>
        <end position="387"/>
    </location>
</feature>
<feature type="transmembrane region" description="Helical" evidence="8">
    <location>
        <begin position="571"/>
        <end position="594"/>
    </location>
</feature>
<organism evidence="11 12">
    <name type="scientific">Hydra vulgaris</name>
    <name type="common">Hydra</name>
    <name type="synonym">Hydra attenuata</name>
    <dbReference type="NCBI Taxonomy" id="6087"/>
    <lineage>
        <taxon>Eukaryota</taxon>
        <taxon>Metazoa</taxon>
        <taxon>Cnidaria</taxon>
        <taxon>Hydrozoa</taxon>
        <taxon>Hydroidolina</taxon>
        <taxon>Anthoathecata</taxon>
        <taxon>Aplanulata</taxon>
        <taxon>Hydridae</taxon>
        <taxon>Hydra</taxon>
    </lineage>
</organism>